<organism evidence="6">
    <name type="scientific">Rhizobium leguminosarum</name>
    <dbReference type="NCBI Taxonomy" id="384"/>
    <lineage>
        <taxon>Bacteria</taxon>
        <taxon>Pseudomonadati</taxon>
        <taxon>Pseudomonadota</taxon>
        <taxon>Alphaproteobacteria</taxon>
        <taxon>Hyphomicrobiales</taxon>
        <taxon>Rhizobiaceae</taxon>
        <taxon>Rhizobium/Agrobacterium group</taxon>
        <taxon>Rhizobium</taxon>
    </lineage>
</organism>
<evidence type="ECO:0000256" key="1">
    <source>
        <dbReference type="ARBA" id="ARBA00004141"/>
    </source>
</evidence>
<feature type="transmembrane region" description="Helical" evidence="5">
    <location>
        <begin position="160"/>
        <end position="180"/>
    </location>
</feature>
<dbReference type="GO" id="GO:0016020">
    <property type="term" value="C:membrane"/>
    <property type="evidence" value="ECO:0007669"/>
    <property type="project" value="UniProtKB-SubCell"/>
</dbReference>
<feature type="transmembrane region" description="Helical" evidence="5">
    <location>
        <begin position="297"/>
        <end position="316"/>
    </location>
</feature>
<dbReference type="SUPFAM" id="SSF103473">
    <property type="entry name" value="MFS general substrate transporter"/>
    <property type="match status" value="1"/>
</dbReference>
<feature type="transmembrane region" description="Helical" evidence="5">
    <location>
        <begin position="78"/>
        <end position="96"/>
    </location>
</feature>
<dbReference type="PANTHER" id="PTHR23514:SF13">
    <property type="entry name" value="INNER MEMBRANE PROTEIN YBJJ"/>
    <property type="match status" value="1"/>
</dbReference>
<feature type="transmembrane region" description="Helical" evidence="5">
    <location>
        <begin position="355"/>
        <end position="375"/>
    </location>
</feature>
<feature type="transmembrane region" description="Helical" evidence="5">
    <location>
        <begin position="201"/>
        <end position="224"/>
    </location>
</feature>
<dbReference type="Pfam" id="PF07690">
    <property type="entry name" value="MFS_1"/>
    <property type="match status" value="1"/>
</dbReference>
<evidence type="ECO:0000256" key="5">
    <source>
        <dbReference type="SAM" id="Phobius"/>
    </source>
</evidence>
<proteinExistence type="predicted"/>
<reference evidence="6" key="1">
    <citation type="submission" date="2016-03" db="EMBL/GenBank/DDBJ databases">
        <title>Microsymbionts genomes from the relict species Vavilovia formosa.</title>
        <authorList>
            <person name="Chirak E."/>
            <person name="Kimeklis A."/>
            <person name="Kopat V."/>
            <person name="Andronov E."/>
        </authorList>
    </citation>
    <scope>NUCLEOTIDE SEQUENCE [LARGE SCALE GENOMIC DNA]</scope>
    <source>
        <strain evidence="6">Vaf12</strain>
    </source>
</reference>
<dbReference type="EMBL" id="LVYU01000078">
    <property type="protein sequence ID" value="KZB01798.1"/>
    <property type="molecule type" value="Genomic_DNA"/>
</dbReference>
<protein>
    <recommendedName>
        <fullName evidence="7">MFS transporter</fullName>
    </recommendedName>
</protein>
<dbReference type="PANTHER" id="PTHR23514">
    <property type="entry name" value="BYPASS OF STOP CODON PROTEIN 6"/>
    <property type="match status" value="1"/>
</dbReference>
<evidence type="ECO:0000256" key="3">
    <source>
        <dbReference type="ARBA" id="ARBA00022989"/>
    </source>
</evidence>
<gene>
    <name evidence="6" type="ORF">A4A59_12220</name>
</gene>
<feature type="transmembrane region" description="Helical" evidence="5">
    <location>
        <begin position="328"/>
        <end position="349"/>
    </location>
</feature>
<evidence type="ECO:0000313" key="6">
    <source>
        <dbReference type="EMBL" id="KZB01798.1"/>
    </source>
</evidence>
<dbReference type="RefSeq" id="WP_062940834.1">
    <property type="nucleotide sequence ID" value="NZ_CP171845.1"/>
</dbReference>
<evidence type="ECO:0000256" key="4">
    <source>
        <dbReference type="ARBA" id="ARBA00023136"/>
    </source>
</evidence>
<keyword evidence="3 5" id="KW-1133">Transmembrane helix</keyword>
<evidence type="ECO:0000256" key="2">
    <source>
        <dbReference type="ARBA" id="ARBA00022692"/>
    </source>
</evidence>
<feature type="transmembrane region" description="Helical" evidence="5">
    <location>
        <begin position="132"/>
        <end position="154"/>
    </location>
</feature>
<feature type="transmembrane region" description="Helical" evidence="5">
    <location>
        <begin position="51"/>
        <end position="71"/>
    </location>
</feature>
<keyword evidence="2 5" id="KW-0812">Transmembrane</keyword>
<feature type="transmembrane region" description="Helical" evidence="5">
    <location>
        <begin position="12"/>
        <end position="31"/>
    </location>
</feature>
<dbReference type="AlphaFoldDB" id="A0A154INT6"/>
<feature type="transmembrane region" description="Helical" evidence="5">
    <location>
        <begin position="273"/>
        <end position="291"/>
    </location>
</feature>
<dbReference type="GO" id="GO:0022857">
    <property type="term" value="F:transmembrane transporter activity"/>
    <property type="evidence" value="ECO:0007669"/>
    <property type="project" value="InterPro"/>
</dbReference>
<feature type="transmembrane region" description="Helical" evidence="5">
    <location>
        <begin position="102"/>
        <end position="120"/>
    </location>
</feature>
<sequence>MASILYGKHGNAAARAIATMFFINGCVFGSWSALIPSAKGQLGASEVGFGWLLFAFGAGALTGVFSSLFAMQRIGSRLILRVSALALLAAMASTIAATSQGVFVVSLFLVGLFGCLMDVAMNEQGAFAERHLSRPILSTLHALWSIGGLVGAVLCGIAPAGMAAISCAMATLLVLAFLFAMAQGNLLGDVANRRHDKPARLHLGVGLVLLGLFAGCCVAADGAVRDWSALFISGTFTDAAIGASLGYGAYAGAMALFRFFGDRLCARFGKANLLFASTITVLASLLVIAYAPSMEVAIVGFLLFGIGISNVFPILVSFAGAKAGSAGVTFTVSMAYVAALSCPPLFGWIAASTSLATIFLAVALPFLVVGFATLVHSRQTSRAGMAIAENH</sequence>
<dbReference type="Gene3D" id="1.20.1250.20">
    <property type="entry name" value="MFS general substrate transporter like domains"/>
    <property type="match status" value="2"/>
</dbReference>
<dbReference type="InterPro" id="IPR011701">
    <property type="entry name" value="MFS"/>
</dbReference>
<dbReference type="CDD" id="cd17393">
    <property type="entry name" value="MFS_MosC_like"/>
    <property type="match status" value="1"/>
</dbReference>
<name>A0A154INT6_RHILE</name>
<evidence type="ECO:0008006" key="7">
    <source>
        <dbReference type="Google" id="ProtNLM"/>
    </source>
</evidence>
<feature type="transmembrane region" description="Helical" evidence="5">
    <location>
        <begin position="239"/>
        <end position="261"/>
    </location>
</feature>
<comment type="caution">
    <text evidence="6">The sequence shown here is derived from an EMBL/GenBank/DDBJ whole genome shotgun (WGS) entry which is preliminary data.</text>
</comment>
<comment type="subcellular location">
    <subcellularLocation>
        <location evidence="1">Membrane</location>
        <topology evidence="1">Multi-pass membrane protein</topology>
    </subcellularLocation>
</comment>
<accession>A0A154INT6</accession>
<keyword evidence="4 5" id="KW-0472">Membrane</keyword>
<dbReference type="InterPro" id="IPR036259">
    <property type="entry name" value="MFS_trans_sf"/>
</dbReference>
<dbReference type="InterPro" id="IPR051788">
    <property type="entry name" value="MFS_Transporter"/>
</dbReference>